<evidence type="ECO:0000313" key="2">
    <source>
        <dbReference type="EMBL" id="TXT07202.1"/>
    </source>
</evidence>
<dbReference type="Proteomes" id="UP000473826">
    <property type="component" value="Unassembled WGS sequence"/>
</dbReference>
<dbReference type="OrthoDB" id="2594921at2759"/>
<dbReference type="EMBL" id="QKWK01000009">
    <property type="protein sequence ID" value="TXT07202.1"/>
    <property type="molecule type" value="Genomic_DNA"/>
</dbReference>
<keyword evidence="3" id="KW-1185">Reference proteome</keyword>
<protein>
    <submittedName>
        <fullName evidence="2">Uncharacterized protein</fullName>
    </submittedName>
</protein>
<keyword evidence="1" id="KW-0732">Signal</keyword>
<accession>A0A7D8YUD5</accession>
<organism evidence="2 3">
    <name type="scientific">Vanrija humicola</name>
    <name type="common">Yeast</name>
    <name type="synonym">Cryptococcus humicola</name>
    <dbReference type="NCBI Taxonomy" id="5417"/>
    <lineage>
        <taxon>Eukaryota</taxon>
        <taxon>Fungi</taxon>
        <taxon>Dikarya</taxon>
        <taxon>Basidiomycota</taxon>
        <taxon>Agaricomycotina</taxon>
        <taxon>Tremellomycetes</taxon>
        <taxon>Trichosporonales</taxon>
        <taxon>Trichosporonaceae</taxon>
        <taxon>Vanrija</taxon>
    </lineage>
</organism>
<evidence type="ECO:0000256" key="1">
    <source>
        <dbReference type="SAM" id="SignalP"/>
    </source>
</evidence>
<feature type="signal peptide" evidence="1">
    <location>
        <begin position="1"/>
        <end position="19"/>
    </location>
</feature>
<evidence type="ECO:0000313" key="3">
    <source>
        <dbReference type="Proteomes" id="UP000473826"/>
    </source>
</evidence>
<dbReference type="AlphaFoldDB" id="A0A7D8YUD5"/>
<reference evidence="2 3" key="1">
    <citation type="journal article" date="2019" name="PLoS Genet.">
        <title>Convergent evolution of linked mating-type loci in basidiomycete fungi.</title>
        <authorList>
            <person name="Sun S."/>
            <person name="Coelho M.A."/>
            <person name="Heitman J."/>
            <person name="Nowrousian M."/>
        </authorList>
    </citation>
    <scope>NUCLEOTIDE SEQUENCE [LARGE SCALE GENOMIC DNA]</scope>
    <source>
        <strain evidence="2 3">CBS 4282</strain>
    </source>
</reference>
<proteinExistence type="predicted"/>
<sequence length="181" mass="18716">MRVLTLFLGLLIGAINVLAASNKGTPCQSACGDWSDVVKYCYQVYTNSPNTRGYDYSNQFLGCICSGNRPNGTLGNDTMVQSSGMCQSCTTTPPLIKKDLSTFLTLCAIQKQNGSAANATEFAPLVYEINTDPTASAAVKSAAGSSGASHRSAAWATTSAPPVFGALAVLSLLAASALCVL</sequence>
<name>A0A7D8YUD5_VANHU</name>
<gene>
    <name evidence="2" type="ORF">VHUM_03372</name>
</gene>
<comment type="caution">
    <text evidence="2">The sequence shown here is derived from an EMBL/GenBank/DDBJ whole genome shotgun (WGS) entry which is preliminary data.</text>
</comment>
<feature type="chain" id="PRO_5028938545" evidence="1">
    <location>
        <begin position="20"/>
        <end position="181"/>
    </location>
</feature>